<feature type="active site" description="Charge relay system" evidence="6">
    <location>
        <position position="160"/>
    </location>
</feature>
<dbReference type="InterPro" id="IPR000801">
    <property type="entry name" value="Esterase-like"/>
</dbReference>
<organism evidence="8">
    <name type="scientific">Spongospora subterranea</name>
    <dbReference type="NCBI Taxonomy" id="70186"/>
    <lineage>
        <taxon>Eukaryota</taxon>
        <taxon>Sar</taxon>
        <taxon>Rhizaria</taxon>
        <taxon>Endomyxa</taxon>
        <taxon>Phytomyxea</taxon>
        <taxon>Plasmodiophorida</taxon>
        <taxon>Plasmodiophoridae</taxon>
        <taxon>Spongospora</taxon>
    </lineage>
</organism>
<reference evidence="8" key="1">
    <citation type="submission" date="2015-04" db="EMBL/GenBank/DDBJ databases">
        <title>The genome sequence of the plant pathogenic Rhizarian Plasmodiophora brassicae reveals insights in its biotrophic life cycle and the origin of chitin synthesis.</title>
        <authorList>
            <person name="Schwelm A."/>
            <person name="Fogelqvist J."/>
            <person name="Knaust A."/>
            <person name="Julke S."/>
            <person name="Lilja T."/>
            <person name="Dhandapani V."/>
            <person name="Bonilla-Rosso G."/>
            <person name="Karlsson M."/>
            <person name="Shevchenko A."/>
            <person name="Choi S.R."/>
            <person name="Kim H.G."/>
            <person name="Park J.Y."/>
            <person name="Lim Y.P."/>
            <person name="Ludwig-Muller J."/>
            <person name="Dixelius C."/>
        </authorList>
    </citation>
    <scope>NUCLEOTIDE SEQUENCE</scope>
    <source>
        <tissue evidence="8">Potato root galls</tissue>
    </source>
</reference>
<dbReference type="GO" id="GO:0052689">
    <property type="term" value="F:carboxylic ester hydrolase activity"/>
    <property type="evidence" value="ECO:0007669"/>
    <property type="project" value="UniProtKB-KW"/>
</dbReference>
<dbReference type="Pfam" id="PF00756">
    <property type="entry name" value="Esterase"/>
    <property type="match status" value="1"/>
</dbReference>
<comment type="catalytic activity">
    <reaction evidence="7">
        <text>S-formylglutathione + H2O = formate + glutathione + H(+)</text>
        <dbReference type="Rhea" id="RHEA:14961"/>
        <dbReference type="ChEBI" id="CHEBI:15377"/>
        <dbReference type="ChEBI" id="CHEBI:15378"/>
        <dbReference type="ChEBI" id="CHEBI:15740"/>
        <dbReference type="ChEBI" id="CHEBI:57688"/>
        <dbReference type="ChEBI" id="CHEBI:57925"/>
        <dbReference type="EC" id="3.1.2.12"/>
    </reaction>
</comment>
<keyword evidence="7" id="KW-0963">Cytoplasm</keyword>
<evidence type="ECO:0000256" key="7">
    <source>
        <dbReference type="RuleBase" id="RU363068"/>
    </source>
</evidence>
<proteinExistence type="inferred from homology"/>
<name>A0A0H5QJD6_9EUKA</name>
<evidence type="ECO:0000313" key="8">
    <source>
        <dbReference type="EMBL" id="CRZ01416.1"/>
    </source>
</evidence>
<evidence type="ECO:0000256" key="1">
    <source>
        <dbReference type="ARBA" id="ARBA00005622"/>
    </source>
</evidence>
<dbReference type="EC" id="3.1.2.12" evidence="2 7"/>
<keyword evidence="5 7" id="KW-0378">Hydrolase</keyword>
<evidence type="ECO:0000256" key="5">
    <source>
        <dbReference type="ARBA" id="ARBA00022801"/>
    </source>
</evidence>
<evidence type="ECO:0000256" key="2">
    <source>
        <dbReference type="ARBA" id="ARBA00012479"/>
    </source>
</evidence>
<dbReference type="Gene3D" id="3.40.50.1820">
    <property type="entry name" value="alpha/beta hydrolase"/>
    <property type="match status" value="1"/>
</dbReference>
<comment type="similarity">
    <text evidence="1 7">Belongs to the esterase D family.</text>
</comment>
<dbReference type="InterPro" id="IPR029058">
    <property type="entry name" value="AB_hydrolase_fold"/>
</dbReference>
<dbReference type="SUPFAM" id="SSF53474">
    <property type="entry name" value="alpha/beta-Hydrolases"/>
    <property type="match status" value="1"/>
</dbReference>
<feature type="active site" description="Charge relay system" evidence="6">
    <location>
        <position position="236"/>
    </location>
</feature>
<comment type="function">
    <text evidence="7">Serine hydrolase involved in the detoxification of formaldehyde.</text>
</comment>
<keyword evidence="4 7" id="KW-0719">Serine esterase</keyword>
<dbReference type="InterPro" id="IPR014186">
    <property type="entry name" value="S-formylglutathione_hydrol"/>
</dbReference>
<dbReference type="PANTHER" id="PTHR10061">
    <property type="entry name" value="S-FORMYLGLUTATHIONE HYDROLASE"/>
    <property type="match status" value="1"/>
</dbReference>
<dbReference type="AlphaFoldDB" id="A0A0H5QJD6"/>
<dbReference type="GO" id="GO:0046294">
    <property type="term" value="P:formaldehyde catabolic process"/>
    <property type="evidence" value="ECO:0007669"/>
    <property type="project" value="InterPro"/>
</dbReference>
<dbReference type="PANTHER" id="PTHR10061:SF0">
    <property type="entry name" value="S-FORMYLGLUTATHIONE HYDROLASE"/>
    <property type="match status" value="1"/>
</dbReference>
<sequence length="292" mass="32107">MSATAIPSSAPRVISQAASYGGVVIKYEHESTSTGCTMRLNVFLPHHQDEDLSARWPSLYCLAGLTCTEDNFMMKSGAIQYAAKHGIALICPDTSPRGLQLPGESDVWSLGESAGFYVDAVKEPWSEGYRMYSYVTDELPKLLEAHLPLKPNCRSVTGHSMGGHGALICFLKNPSAYRSVSAFAPISHPSASPWGIDAFSAYLGDDKTLWAQYDATELVSKLQTKACILIDEGLDDPWAHKGQLLLSDFEAAATRAGVDTNIRRHPRYEHGYYFISTFIADHIAYHAKFLHD</sequence>
<accession>A0A0H5QJD6</accession>
<evidence type="ECO:0000256" key="3">
    <source>
        <dbReference type="ARBA" id="ARBA00016774"/>
    </source>
</evidence>
<dbReference type="NCBIfam" id="TIGR02821">
    <property type="entry name" value="fghA_ester_D"/>
    <property type="match status" value="1"/>
</dbReference>
<evidence type="ECO:0000256" key="4">
    <source>
        <dbReference type="ARBA" id="ARBA00022487"/>
    </source>
</evidence>
<comment type="subcellular location">
    <subcellularLocation>
        <location evidence="7">Cytoplasm</location>
    </subcellularLocation>
</comment>
<protein>
    <recommendedName>
        <fullName evidence="3 7">S-formylglutathione hydrolase</fullName>
        <ecNumber evidence="2 7">3.1.2.12</ecNumber>
    </recommendedName>
</protein>
<dbReference type="GO" id="GO:0005829">
    <property type="term" value="C:cytosol"/>
    <property type="evidence" value="ECO:0007669"/>
    <property type="project" value="TreeGrafter"/>
</dbReference>
<evidence type="ECO:0000256" key="6">
    <source>
        <dbReference type="PIRSR" id="PIRSR614186-1"/>
    </source>
</evidence>
<dbReference type="EMBL" id="HACM01000974">
    <property type="protein sequence ID" value="CRZ01416.1"/>
    <property type="molecule type" value="Transcribed_RNA"/>
</dbReference>
<dbReference type="FunFam" id="3.40.50.1820:FF:000002">
    <property type="entry name" value="S-formylglutathione hydrolase"/>
    <property type="match status" value="1"/>
</dbReference>
<dbReference type="GO" id="GO:0018738">
    <property type="term" value="F:S-formylglutathione hydrolase activity"/>
    <property type="evidence" value="ECO:0007669"/>
    <property type="project" value="UniProtKB-EC"/>
</dbReference>
<feature type="active site" description="Charge relay system" evidence="6">
    <location>
        <position position="270"/>
    </location>
</feature>